<feature type="compositionally biased region" description="Polar residues" evidence="1">
    <location>
        <begin position="56"/>
        <end position="65"/>
    </location>
</feature>
<feature type="compositionally biased region" description="Polar residues" evidence="1">
    <location>
        <begin position="139"/>
        <end position="152"/>
    </location>
</feature>
<dbReference type="Proteomes" id="UP000224854">
    <property type="component" value="Unassembled WGS sequence"/>
</dbReference>
<protein>
    <submittedName>
        <fullName evidence="2">Uncharacterized protein</fullName>
    </submittedName>
</protein>
<feature type="region of interest" description="Disordered" evidence="1">
    <location>
        <begin position="1"/>
        <end position="191"/>
    </location>
</feature>
<sequence>MLDQESQFVEPDFNKWRSEEVSTEAAEPYPPETSTFDKENQPPVIYEGASTRDLHTTQLVQQSESLDPRPQFPEKSSFLPELAVTASELPNTQLQATADDESESATSLAAEENPWTREYSQRPSQSHCFQYTEPKSSEKPSLSTPLQKTPPQSEHVAEEHVSTTKSDTEPYELSSPDISFSRQPNAELPGPWTLAKQEPQIWEDSHREVPDVPNKDISPSKSGFSWQETQPHTIPTNTFQAEEFPQPQIQSKHNQWHPDPDAFTEADYSSSREEPSTEEHKPEVPLWEENPLSYKADTARDWPLRDTSSHVPSWEETPFSSKAETANDWPLRESSPSVYNDEGSAELPVDHEGPHFSAQDEEPPMASRDQDDKDTAPTWPEIPPPQYSPLPLDLLHTKQEAPDEPDLTLKPKESAPEPVFQTEEQSLARPNTLARQDESVAEPASLPEGGAWDERRLSDEPAVDSIPVSETGIPDERMLSDEPESDSIPVSKRVILGPQMRQNLWMNLRVTRYLCLKEWFWN</sequence>
<name>A0A2C5ZAV1_9HYPO</name>
<reference evidence="2 3" key="1">
    <citation type="submission" date="2017-06" db="EMBL/GenBank/DDBJ databases">
        <title>Ant-infecting Ophiocordyceps genomes reveal a high diversity of potential behavioral manipulation genes and a possible major role for enterotoxins.</title>
        <authorList>
            <person name="De Bekker C."/>
            <person name="Evans H.C."/>
            <person name="Brachmann A."/>
            <person name="Hughes D.P."/>
        </authorList>
    </citation>
    <scope>NUCLEOTIDE SEQUENCE [LARGE SCALE GENOMIC DNA]</scope>
    <source>
        <strain evidence="2 3">1348a</strain>
    </source>
</reference>
<feature type="compositionally biased region" description="Basic and acidic residues" evidence="1">
    <location>
        <begin position="297"/>
        <end position="308"/>
    </location>
</feature>
<evidence type="ECO:0000256" key="1">
    <source>
        <dbReference type="SAM" id="MobiDB-lite"/>
    </source>
</evidence>
<dbReference type="AlphaFoldDB" id="A0A2C5ZAV1"/>
<feature type="compositionally biased region" description="Basic and acidic residues" evidence="1">
    <location>
        <begin position="395"/>
        <end position="415"/>
    </location>
</feature>
<proteinExistence type="predicted"/>
<keyword evidence="3" id="KW-1185">Reference proteome</keyword>
<organism evidence="2 3">
    <name type="scientific">Ophiocordyceps australis</name>
    <dbReference type="NCBI Taxonomy" id="1399860"/>
    <lineage>
        <taxon>Eukaryota</taxon>
        <taxon>Fungi</taxon>
        <taxon>Dikarya</taxon>
        <taxon>Ascomycota</taxon>
        <taxon>Pezizomycotina</taxon>
        <taxon>Sordariomycetes</taxon>
        <taxon>Hypocreomycetidae</taxon>
        <taxon>Hypocreales</taxon>
        <taxon>Ophiocordycipitaceae</taxon>
        <taxon>Ophiocordyceps</taxon>
    </lineage>
</organism>
<feature type="compositionally biased region" description="Basic and acidic residues" evidence="1">
    <location>
        <begin position="155"/>
        <end position="168"/>
    </location>
</feature>
<feature type="region of interest" description="Disordered" evidence="1">
    <location>
        <begin position="205"/>
        <end position="486"/>
    </location>
</feature>
<gene>
    <name evidence="2" type="ORF">CDD82_3699</name>
</gene>
<feature type="compositionally biased region" description="Basic and acidic residues" evidence="1">
    <location>
        <begin position="205"/>
        <end position="214"/>
    </location>
</feature>
<dbReference type="EMBL" id="NJEU01000289">
    <property type="protein sequence ID" value="PHH77003.1"/>
    <property type="molecule type" value="Genomic_DNA"/>
</dbReference>
<evidence type="ECO:0000313" key="3">
    <source>
        <dbReference type="Proteomes" id="UP000224854"/>
    </source>
</evidence>
<accession>A0A2C5ZAV1</accession>
<comment type="caution">
    <text evidence="2">The sequence shown here is derived from an EMBL/GenBank/DDBJ whole genome shotgun (WGS) entry which is preliminary data.</text>
</comment>
<feature type="compositionally biased region" description="Basic and acidic residues" evidence="1">
    <location>
        <begin position="270"/>
        <end position="283"/>
    </location>
</feature>
<feature type="compositionally biased region" description="Polar residues" evidence="1">
    <location>
        <begin position="217"/>
        <end position="240"/>
    </location>
</feature>
<evidence type="ECO:0000313" key="2">
    <source>
        <dbReference type="EMBL" id="PHH77003.1"/>
    </source>
</evidence>